<evidence type="ECO:0000256" key="6">
    <source>
        <dbReference type="ARBA" id="ARBA00023033"/>
    </source>
</evidence>
<keyword evidence="3" id="KW-0285">Flavoprotein</keyword>
<reference evidence="8" key="1">
    <citation type="submission" date="2018-05" db="EMBL/GenBank/DDBJ databases">
        <authorList>
            <person name="Lanie J.A."/>
            <person name="Ng W.-L."/>
            <person name="Kazmierczak K.M."/>
            <person name="Andrzejewski T.M."/>
            <person name="Davidsen T.M."/>
            <person name="Wayne K.J."/>
            <person name="Tettelin H."/>
            <person name="Glass J.I."/>
            <person name="Rusch D."/>
            <person name="Podicherti R."/>
            <person name="Tsui H.-C.T."/>
            <person name="Winkler M.E."/>
        </authorList>
    </citation>
    <scope>NUCLEOTIDE SEQUENCE</scope>
</reference>
<evidence type="ECO:0000256" key="5">
    <source>
        <dbReference type="ARBA" id="ARBA00023002"/>
    </source>
</evidence>
<keyword evidence="6" id="KW-0503">Monooxygenase</keyword>
<accession>A0A381WWH5</accession>
<keyword evidence="5" id="KW-0560">Oxidoreductase</keyword>
<dbReference type="InterPro" id="IPR051205">
    <property type="entry name" value="UbiH/COQ6_monooxygenase"/>
</dbReference>
<dbReference type="SUPFAM" id="SSF51905">
    <property type="entry name" value="FAD/NAD(P)-binding domain"/>
    <property type="match status" value="1"/>
</dbReference>
<dbReference type="InterPro" id="IPR036188">
    <property type="entry name" value="FAD/NAD-bd_sf"/>
</dbReference>
<dbReference type="GO" id="GO:0006744">
    <property type="term" value="P:ubiquinone biosynthetic process"/>
    <property type="evidence" value="ECO:0007669"/>
    <property type="project" value="InterPro"/>
</dbReference>
<feature type="domain" description="FAD-binding" evidence="7">
    <location>
        <begin position="144"/>
        <end position="309"/>
    </location>
</feature>
<dbReference type="PANTHER" id="PTHR43876:SF7">
    <property type="entry name" value="UBIQUINONE BIOSYNTHESIS MONOOXYGENASE COQ6, MITOCHONDRIAL"/>
    <property type="match status" value="1"/>
</dbReference>
<dbReference type="Pfam" id="PF01494">
    <property type="entry name" value="FAD_binding_3"/>
    <property type="match status" value="1"/>
</dbReference>
<dbReference type="PANTHER" id="PTHR43876">
    <property type="entry name" value="UBIQUINONE BIOSYNTHESIS MONOOXYGENASE COQ6, MITOCHONDRIAL"/>
    <property type="match status" value="1"/>
</dbReference>
<dbReference type="AlphaFoldDB" id="A0A381WWH5"/>
<comment type="cofactor">
    <cofactor evidence="1">
        <name>FAD</name>
        <dbReference type="ChEBI" id="CHEBI:57692"/>
    </cofactor>
</comment>
<protein>
    <recommendedName>
        <fullName evidence="7">FAD-binding domain-containing protein</fullName>
    </recommendedName>
</protein>
<evidence type="ECO:0000259" key="7">
    <source>
        <dbReference type="Pfam" id="PF01494"/>
    </source>
</evidence>
<dbReference type="GO" id="GO:0016705">
    <property type="term" value="F:oxidoreductase activity, acting on paired donors, with incorporation or reduction of molecular oxygen"/>
    <property type="evidence" value="ECO:0007669"/>
    <property type="project" value="InterPro"/>
</dbReference>
<comment type="similarity">
    <text evidence="2">Belongs to the UbiH/COQ6 family.</text>
</comment>
<evidence type="ECO:0000313" key="8">
    <source>
        <dbReference type="EMBL" id="SVA56896.1"/>
    </source>
</evidence>
<dbReference type="InterPro" id="IPR002938">
    <property type="entry name" value="FAD-bd"/>
</dbReference>
<evidence type="ECO:0000256" key="1">
    <source>
        <dbReference type="ARBA" id="ARBA00001974"/>
    </source>
</evidence>
<dbReference type="NCBIfam" id="TIGR01988">
    <property type="entry name" value="Ubi-OHases"/>
    <property type="match status" value="1"/>
</dbReference>
<sequence length="389" mass="44292">MQTDIIIIGLGISAKLTALSLGLHEFKVTLIPNQSMKNNTSNLVTFFSSGSIKFLSNILNDDKSIRCYEDIKQLCCSQYDQLNKKNFKVNFDNNKEEFLGKIIPNKKINELLDGHLLSNTNINILNDEFIDDIRYKDTQIEVATKKSASISAKLVIVADGKNSIIKRYSDFQFITHDFEQTALSIAANIERKNQNTAYQYFTPDGPLALLPYSSTHSSIVWSLKKSSNMLRLDQNELQQEITDIFRPIINSFKIIDIQKFNLSFSFAKKLFSKRLTIVGDTAHSMHPIAGQGLNLIIKDIVCLTKQLVKYKSLGYDLGETAVLNEYDDLRRSDNIAYSFGTLILDEVFSIENIHVRKLTNSLFKTFNQSETLKKYFVNSATGYNYFNNL</sequence>
<dbReference type="GO" id="GO:0004497">
    <property type="term" value="F:monooxygenase activity"/>
    <property type="evidence" value="ECO:0007669"/>
    <property type="project" value="UniProtKB-KW"/>
</dbReference>
<evidence type="ECO:0000256" key="3">
    <source>
        <dbReference type="ARBA" id="ARBA00022630"/>
    </source>
</evidence>
<gene>
    <name evidence="8" type="ORF">METZ01_LOCUS109750</name>
</gene>
<keyword evidence="4" id="KW-0274">FAD</keyword>
<dbReference type="GO" id="GO:0071949">
    <property type="term" value="F:FAD binding"/>
    <property type="evidence" value="ECO:0007669"/>
    <property type="project" value="InterPro"/>
</dbReference>
<dbReference type="Gene3D" id="3.50.50.60">
    <property type="entry name" value="FAD/NAD(P)-binding domain"/>
    <property type="match status" value="2"/>
</dbReference>
<dbReference type="EMBL" id="UINC01013124">
    <property type="protein sequence ID" value="SVA56896.1"/>
    <property type="molecule type" value="Genomic_DNA"/>
</dbReference>
<dbReference type="PRINTS" id="PR00420">
    <property type="entry name" value="RNGMNOXGNASE"/>
</dbReference>
<organism evidence="8">
    <name type="scientific">marine metagenome</name>
    <dbReference type="NCBI Taxonomy" id="408172"/>
    <lineage>
        <taxon>unclassified sequences</taxon>
        <taxon>metagenomes</taxon>
        <taxon>ecological metagenomes</taxon>
    </lineage>
</organism>
<evidence type="ECO:0000256" key="2">
    <source>
        <dbReference type="ARBA" id="ARBA00005349"/>
    </source>
</evidence>
<evidence type="ECO:0000256" key="4">
    <source>
        <dbReference type="ARBA" id="ARBA00022827"/>
    </source>
</evidence>
<proteinExistence type="inferred from homology"/>
<name>A0A381WWH5_9ZZZZ</name>
<dbReference type="InterPro" id="IPR010971">
    <property type="entry name" value="UbiH/COQ6"/>
</dbReference>